<organism evidence="2 3">
    <name type="scientific">Crucibulum laeve</name>
    <dbReference type="NCBI Taxonomy" id="68775"/>
    <lineage>
        <taxon>Eukaryota</taxon>
        <taxon>Fungi</taxon>
        <taxon>Dikarya</taxon>
        <taxon>Basidiomycota</taxon>
        <taxon>Agaricomycotina</taxon>
        <taxon>Agaricomycetes</taxon>
        <taxon>Agaricomycetidae</taxon>
        <taxon>Agaricales</taxon>
        <taxon>Agaricineae</taxon>
        <taxon>Nidulariaceae</taxon>
        <taxon>Crucibulum</taxon>
    </lineage>
</organism>
<proteinExistence type="predicted"/>
<sequence length="443" mass="50684">MATMTISQTMTRRTDRFHSSRMRKCGQPSTVTRVFIGNPPPPLSCSVVSRSLSKQYIPSCTSESISTCNEQREEADDRSSFTRRLFPVKVSASTLQCTWTTIEELCIKESGNAMTYPAMCFRCGRIPYIPPSATEVLMKLFNGMNYLIPILAVGGLLHDLHLKMFLKWPKLHRLTFLEEVCVGLEVSPLDKMLLTKIFIDDIENLKPGEEDADDDNLNPFQITIAWPSEEAERRLTDPHNPLTLLRQAMNMSSSDEDTYEDIIKIIDTMSKDYLSSLGEDREHDRTELILLSKAIRFKRPSLSRYQEDWPIKFYLSRRAKQLGLPSLPTDKDATSHNDIKMSNSDSTNTIPGVAVPSYPHQIRPVCDVHIPLDLSDISPKMQIYLRNYGMEELTCTLVTAGIQSDDQFERFCEFSKVERRALLQDEKFLRINAFQRIMIDIGF</sequence>
<gene>
    <name evidence="2" type="ORF">BDQ12DRAFT_273907</name>
</gene>
<feature type="region of interest" description="Disordered" evidence="1">
    <location>
        <begin position="325"/>
        <end position="346"/>
    </location>
</feature>
<dbReference type="EMBL" id="ML213592">
    <property type="protein sequence ID" value="TFK42413.1"/>
    <property type="molecule type" value="Genomic_DNA"/>
</dbReference>
<keyword evidence="3" id="KW-1185">Reference proteome</keyword>
<dbReference type="Proteomes" id="UP000308652">
    <property type="component" value="Unassembled WGS sequence"/>
</dbReference>
<evidence type="ECO:0000313" key="2">
    <source>
        <dbReference type="EMBL" id="TFK42413.1"/>
    </source>
</evidence>
<name>A0A5C3MCE4_9AGAR</name>
<reference evidence="2 3" key="1">
    <citation type="journal article" date="2019" name="Nat. Ecol. Evol.">
        <title>Megaphylogeny resolves global patterns of mushroom evolution.</title>
        <authorList>
            <person name="Varga T."/>
            <person name="Krizsan K."/>
            <person name="Foldi C."/>
            <person name="Dima B."/>
            <person name="Sanchez-Garcia M."/>
            <person name="Sanchez-Ramirez S."/>
            <person name="Szollosi G.J."/>
            <person name="Szarkandi J.G."/>
            <person name="Papp V."/>
            <person name="Albert L."/>
            <person name="Andreopoulos W."/>
            <person name="Angelini C."/>
            <person name="Antonin V."/>
            <person name="Barry K.W."/>
            <person name="Bougher N.L."/>
            <person name="Buchanan P."/>
            <person name="Buyck B."/>
            <person name="Bense V."/>
            <person name="Catcheside P."/>
            <person name="Chovatia M."/>
            <person name="Cooper J."/>
            <person name="Damon W."/>
            <person name="Desjardin D."/>
            <person name="Finy P."/>
            <person name="Geml J."/>
            <person name="Haridas S."/>
            <person name="Hughes K."/>
            <person name="Justo A."/>
            <person name="Karasinski D."/>
            <person name="Kautmanova I."/>
            <person name="Kiss B."/>
            <person name="Kocsube S."/>
            <person name="Kotiranta H."/>
            <person name="LaButti K.M."/>
            <person name="Lechner B.E."/>
            <person name="Liimatainen K."/>
            <person name="Lipzen A."/>
            <person name="Lukacs Z."/>
            <person name="Mihaltcheva S."/>
            <person name="Morgado L.N."/>
            <person name="Niskanen T."/>
            <person name="Noordeloos M.E."/>
            <person name="Ohm R.A."/>
            <person name="Ortiz-Santana B."/>
            <person name="Ovrebo C."/>
            <person name="Racz N."/>
            <person name="Riley R."/>
            <person name="Savchenko A."/>
            <person name="Shiryaev A."/>
            <person name="Soop K."/>
            <person name="Spirin V."/>
            <person name="Szebenyi C."/>
            <person name="Tomsovsky M."/>
            <person name="Tulloss R.E."/>
            <person name="Uehling J."/>
            <person name="Grigoriev I.V."/>
            <person name="Vagvolgyi C."/>
            <person name="Papp T."/>
            <person name="Martin F.M."/>
            <person name="Miettinen O."/>
            <person name="Hibbett D.S."/>
            <person name="Nagy L.G."/>
        </authorList>
    </citation>
    <scope>NUCLEOTIDE SEQUENCE [LARGE SCALE GENOMIC DNA]</scope>
    <source>
        <strain evidence="2 3">CBS 166.37</strain>
    </source>
</reference>
<protein>
    <submittedName>
        <fullName evidence="2">Uncharacterized protein</fullName>
    </submittedName>
</protein>
<feature type="compositionally biased region" description="Polar residues" evidence="1">
    <location>
        <begin position="1"/>
        <end position="11"/>
    </location>
</feature>
<evidence type="ECO:0000313" key="3">
    <source>
        <dbReference type="Proteomes" id="UP000308652"/>
    </source>
</evidence>
<evidence type="ECO:0000256" key="1">
    <source>
        <dbReference type="SAM" id="MobiDB-lite"/>
    </source>
</evidence>
<accession>A0A5C3MCE4</accession>
<feature type="region of interest" description="Disordered" evidence="1">
    <location>
        <begin position="1"/>
        <end position="22"/>
    </location>
</feature>
<feature type="compositionally biased region" description="Basic and acidic residues" evidence="1">
    <location>
        <begin position="329"/>
        <end position="339"/>
    </location>
</feature>
<dbReference type="OrthoDB" id="2987718at2759"/>
<dbReference type="AlphaFoldDB" id="A0A5C3MCE4"/>